<organism evidence="1 3">
    <name type="scientific">Mycobacterium tuberculosis</name>
    <dbReference type="NCBI Taxonomy" id="1773"/>
    <lineage>
        <taxon>Bacteria</taxon>
        <taxon>Bacillati</taxon>
        <taxon>Actinomycetota</taxon>
        <taxon>Actinomycetes</taxon>
        <taxon>Mycobacteriales</taxon>
        <taxon>Mycobacteriaceae</taxon>
        <taxon>Mycobacterium</taxon>
        <taxon>Mycobacterium tuberculosis complex</taxon>
    </lineage>
</organism>
<reference evidence="3 4" key="3">
    <citation type="submission" date="2015-03" db="EMBL/GenBank/DDBJ databases">
        <authorList>
            <consortium name="Pathogen Informatics"/>
        </authorList>
    </citation>
    <scope>NUCLEOTIDE SEQUENCE [LARGE SCALE GENOMIC DNA]</scope>
    <source>
        <strain evidence="3">K00500041</strain>
        <strain evidence="4">N09902308</strain>
    </source>
</reference>
<accession>A0A0T9YPE9</accession>
<evidence type="ECO:0000313" key="3">
    <source>
        <dbReference type="Proteomes" id="UP000038802"/>
    </source>
</evidence>
<dbReference type="EMBL" id="CSBK01000434">
    <property type="protein sequence ID" value="COX39517.1"/>
    <property type="molecule type" value="Genomic_DNA"/>
</dbReference>
<proteinExistence type="predicted"/>
<dbReference type="Proteomes" id="UP000038802">
    <property type="component" value="Unassembled WGS sequence"/>
</dbReference>
<name>A0A0T9YPE9_MYCTX</name>
<evidence type="ECO:0000313" key="4">
    <source>
        <dbReference type="Proteomes" id="UP000039021"/>
    </source>
</evidence>
<evidence type="ECO:0000313" key="2">
    <source>
        <dbReference type="EMBL" id="COX39517.1"/>
    </source>
</evidence>
<gene>
    <name evidence="1" type="ORF">ERS007703_04861</name>
    <name evidence="2" type="ORF">ERS007739_01219</name>
</gene>
<dbReference type="EMBL" id="CSAE01000985">
    <property type="protein sequence ID" value="COX16852.1"/>
    <property type="molecule type" value="Genomic_DNA"/>
</dbReference>
<reference evidence="1" key="1">
    <citation type="submission" date="2015-03" db="EMBL/GenBank/DDBJ databases">
        <authorList>
            <person name="Murphy D."/>
        </authorList>
    </citation>
    <scope>NUCLEOTIDE SEQUENCE [LARGE SCALE GENOMIC DNA]</scope>
    <source>
        <strain evidence="1">K00500041</strain>
    </source>
</reference>
<dbReference type="AlphaFoldDB" id="A0A0T9YPE9"/>
<protein>
    <submittedName>
        <fullName evidence="1">Uncharacterized protein</fullName>
    </submittedName>
</protein>
<sequence>MNVSGATNPPKRCSRGTIAKVTAVKTLIRAMYQPPAPVASCISAKLPVTTTASQAVMVSTRCRRATLSA</sequence>
<evidence type="ECO:0000313" key="1">
    <source>
        <dbReference type="EMBL" id="COX16852.1"/>
    </source>
</evidence>
<reference evidence="2" key="2">
    <citation type="submission" date="2015-03" db="EMBL/GenBank/DDBJ databases">
        <authorList>
            <consortium name="Pathogen Informatics"/>
            <person name="Murphy D."/>
        </authorList>
    </citation>
    <scope>NUCLEOTIDE SEQUENCE</scope>
    <source>
        <strain evidence="2">N09902308</strain>
    </source>
</reference>
<dbReference type="Proteomes" id="UP000039021">
    <property type="component" value="Unassembled WGS sequence"/>
</dbReference>